<feature type="compositionally biased region" description="Polar residues" evidence="1">
    <location>
        <begin position="53"/>
        <end position="66"/>
    </location>
</feature>
<feature type="region of interest" description="Disordered" evidence="1">
    <location>
        <begin position="53"/>
        <end position="95"/>
    </location>
</feature>
<dbReference type="Gramene" id="TraesCAD_scaffold_074494_01G000100.1">
    <property type="protein sequence ID" value="TraesCAD_scaffold_074494_01G000100.1"/>
    <property type="gene ID" value="TraesCAD_scaffold_074494_01G000100"/>
</dbReference>
<dbReference type="OrthoDB" id="696389at2759"/>
<dbReference type="Gramene" id="TraesSTA6D03G03677050.1">
    <property type="protein sequence ID" value="TraesSTA6D03G03677050.1.CDS1"/>
    <property type="gene ID" value="TraesSTA6D03G03677050"/>
</dbReference>
<dbReference type="Gramene" id="TraesCS6D02G120500.1">
    <property type="protein sequence ID" value="TraesCS6D02G120500.1.cds1"/>
    <property type="gene ID" value="TraesCS6D02G120500"/>
</dbReference>
<organism evidence="2">
    <name type="scientific">Triticum aestivum</name>
    <name type="common">Wheat</name>
    <dbReference type="NCBI Taxonomy" id="4565"/>
    <lineage>
        <taxon>Eukaryota</taxon>
        <taxon>Viridiplantae</taxon>
        <taxon>Streptophyta</taxon>
        <taxon>Embryophyta</taxon>
        <taxon>Tracheophyta</taxon>
        <taxon>Spermatophyta</taxon>
        <taxon>Magnoliopsida</taxon>
        <taxon>Liliopsida</taxon>
        <taxon>Poales</taxon>
        <taxon>Poaceae</taxon>
        <taxon>BOP clade</taxon>
        <taxon>Pooideae</taxon>
        <taxon>Triticodae</taxon>
        <taxon>Triticeae</taxon>
        <taxon>Triticinae</taxon>
        <taxon>Triticum</taxon>
    </lineage>
</organism>
<proteinExistence type="predicted"/>
<evidence type="ECO:0000313" key="2">
    <source>
        <dbReference type="EnsemblPlants" id="TraesCS6D02G120500.1.cds1"/>
    </source>
</evidence>
<dbReference type="Proteomes" id="UP000019116">
    <property type="component" value="Chromosome 6D"/>
</dbReference>
<evidence type="ECO:0000313" key="3">
    <source>
        <dbReference type="Proteomes" id="UP000019116"/>
    </source>
</evidence>
<dbReference type="AlphaFoldDB" id="A0A3B6QEQ2"/>
<reference evidence="2" key="1">
    <citation type="submission" date="2018-08" db="EMBL/GenBank/DDBJ databases">
        <authorList>
            <person name="Rossello M."/>
        </authorList>
    </citation>
    <scope>NUCLEOTIDE SEQUENCE [LARGE SCALE GENOMIC DNA]</scope>
    <source>
        <strain evidence="2">cv. Chinese Spring</strain>
    </source>
</reference>
<protein>
    <recommendedName>
        <fullName evidence="4">Serine-threonine/tyrosine-protein kinase catalytic domain-containing protein</fullName>
    </recommendedName>
</protein>
<dbReference type="Gramene" id="TraesROB_scaffold_068569_01G000300.1">
    <property type="protein sequence ID" value="TraesROB_scaffold_068569_01G000300.1"/>
    <property type="gene ID" value="TraesROB_scaffold_068569_01G000300"/>
</dbReference>
<dbReference type="Gramene" id="TraesCLE_scaffold_195585_01G000100.1">
    <property type="protein sequence ID" value="TraesCLE_scaffold_195585_01G000100.1"/>
    <property type="gene ID" value="TraesCLE_scaffold_195585_01G000100"/>
</dbReference>
<evidence type="ECO:0000256" key="1">
    <source>
        <dbReference type="SAM" id="MobiDB-lite"/>
    </source>
</evidence>
<dbReference type="Gramene" id="TraesCS6D03G0265500.1">
    <property type="protein sequence ID" value="TraesCS6D03G0265500.1.CDS1"/>
    <property type="gene ID" value="TraesCS6D03G0265500"/>
</dbReference>
<evidence type="ECO:0008006" key="4">
    <source>
        <dbReference type="Google" id="ProtNLM"/>
    </source>
</evidence>
<feature type="compositionally biased region" description="Low complexity" evidence="1">
    <location>
        <begin position="67"/>
        <end position="76"/>
    </location>
</feature>
<dbReference type="Gramene" id="TraesLDM6D03G03686630.1">
    <property type="protein sequence ID" value="TraesLDM6D03G03686630.1.CDS1"/>
    <property type="gene ID" value="TraesLDM6D03G03686630"/>
</dbReference>
<name>A0A3B6QEQ2_WHEAT</name>
<accession>A0A3B6QEQ2</accession>
<keyword evidence="3" id="KW-1185">Reference proteome</keyword>
<dbReference type="EnsemblPlants" id="TraesCS6D02G120500.1">
    <property type="protein sequence ID" value="TraesCS6D02G120500.1.cds1"/>
    <property type="gene ID" value="TraesCS6D02G120500"/>
</dbReference>
<reference evidence="2" key="2">
    <citation type="submission" date="2018-10" db="UniProtKB">
        <authorList>
            <consortium name="EnsemblPlants"/>
        </authorList>
    </citation>
    <scope>IDENTIFICATION</scope>
</reference>
<dbReference type="Gramene" id="TraesARI6D03G03646800.1">
    <property type="protein sequence ID" value="TraesARI6D03G03646800.1.CDS1"/>
    <property type="gene ID" value="TraesARI6D03G03646800"/>
</dbReference>
<feature type="compositionally biased region" description="Polar residues" evidence="1">
    <location>
        <begin position="77"/>
        <end position="94"/>
    </location>
</feature>
<dbReference type="SMR" id="A0A3B6QEQ2"/>
<sequence length="115" mass="12064">MQGDYDVIGVWKVADLALECMAQTPAKRPTMTRVIAQLLECLELEESRGTIYTSVSGDTNGIVNTASTSDDPSSSSIMYATTDQPASDVAQSSAALRMGPDYSRASTVAAGPAAR</sequence>
<dbReference type="Gramene" id="TraesMAC6D03G03681580.1">
    <property type="protein sequence ID" value="TraesMAC6D03G03681580.1.CDS1"/>
    <property type="gene ID" value="TraesMAC6D03G03681580"/>
</dbReference>
<dbReference type="Gramene" id="TraesLAC6D03G03633490.1">
    <property type="protein sequence ID" value="TraesLAC6D03G03633490.1.CDS1"/>
    <property type="gene ID" value="TraesLAC6D03G03633490"/>
</dbReference>
<dbReference type="Gramene" id="TraesJAG6D03G03666260.1">
    <property type="protein sequence ID" value="TraesJAG6D03G03666260.1.CDS1"/>
    <property type="gene ID" value="TraesJAG6D03G03666260"/>
</dbReference>
<dbReference type="Gramene" id="TraesNOR6D03G03723300.1">
    <property type="protein sequence ID" value="TraesNOR6D03G03723300.1.CDS1"/>
    <property type="gene ID" value="TraesNOR6D03G03723300"/>
</dbReference>